<reference evidence="5" key="1">
    <citation type="submission" date="2017-02" db="UniProtKB">
        <authorList>
            <consortium name="WormBaseParasite"/>
        </authorList>
    </citation>
    <scope>IDENTIFICATION</scope>
</reference>
<accession>A0A0N4US75</accession>
<keyword evidence="1" id="KW-0732">Signal</keyword>
<evidence type="ECO:0000313" key="3">
    <source>
        <dbReference type="Proteomes" id="UP000038040"/>
    </source>
</evidence>
<dbReference type="WBParaSite" id="DME_0001090701-mRNA-1">
    <property type="protein sequence ID" value="DME_0001090701-mRNA-1"/>
    <property type="gene ID" value="DME_0001090701"/>
</dbReference>
<gene>
    <name evidence="2" type="ORF">DME_LOCUS4298</name>
</gene>
<evidence type="ECO:0000313" key="4">
    <source>
        <dbReference type="Proteomes" id="UP000274756"/>
    </source>
</evidence>
<proteinExistence type="predicted"/>
<dbReference type="EMBL" id="UYYG01000635">
    <property type="protein sequence ID" value="VDN54325.1"/>
    <property type="molecule type" value="Genomic_DNA"/>
</dbReference>
<evidence type="ECO:0000313" key="5">
    <source>
        <dbReference type="WBParaSite" id="DME_0001090701-mRNA-1"/>
    </source>
</evidence>
<feature type="signal peptide" evidence="1">
    <location>
        <begin position="1"/>
        <end position="16"/>
    </location>
</feature>
<reference evidence="2 4" key="2">
    <citation type="submission" date="2018-11" db="EMBL/GenBank/DDBJ databases">
        <authorList>
            <consortium name="Pathogen Informatics"/>
        </authorList>
    </citation>
    <scope>NUCLEOTIDE SEQUENCE [LARGE SCALE GENOMIC DNA]</scope>
</reference>
<dbReference type="Proteomes" id="UP000038040">
    <property type="component" value="Unplaced"/>
</dbReference>
<protein>
    <submittedName>
        <fullName evidence="5">Nodule Cysteine-Rich (NCR) secreted peptide</fullName>
    </submittedName>
</protein>
<organism evidence="3 5">
    <name type="scientific">Dracunculus medinensis</name>
    <name type="common">Guinea worm</name>
    <dbReference type="NCBI Taxonomy" id="318479"/>
    <lineage>
        <taxon>Eukaryota</taxon>
        <taxon>Metazoa</taxon>
        <taxon>Ecdysozoa</taxon>
        <taxon>Nematoda</taxon>
        <taxon>Chromadorea</taxon>
        <taxon>Rhabditida</taxon>
        <taxon>Spirurina</taxon>
        <taxon>Dracunculoidea</taxon>
        <taxon>Dracunculidae</taxon>
        <taxon>Dracunculus</taxon>
    </lineage>
</organism>
<dbReference type="AlphaFoldDB" id="A0A0N4US75"/>
<keyword evidence="4" id="KW-1185">Reference proteome</keyword>
<evidence type="ECO:0000256" key="1">
    <source>
        <dbReference type="SAM" id="SignalP"/>
    </source>
</evidence>
<name>A0A0N4US75_DRAME</name>
<sequence length="85" mass="9738">MFAIILPFSLLSLTFAGNVEIEECVKLVGDKKRPTVNSCPEDPVCSSIFVYEQGGAADLVNNLREYEFFKHYKLLVNDYNSLYYF</sequence>
<dbReference type="Proteomes" id="UP000274756">
    <property type="component" value="Unassembled WGS sequence"/>
</dbReference>
<feature type="chain" id="PRO_5041042323" evidence="1">
    <location>
        <begin position="17"/>
        <end position="85"/>
    </location>
</feature>
<evidence type="ECO:0000313" key="2">
    <source>
        <dbReference type="EMBL" id="VDN54325.1"/>
    </source>
</evidence>